<dbReference type="EMBL" id="BRYB01002756">
    <property type="protein sequence ID" value="GMI24974.1"/>
    <property type="molecule type" value="Genomic_DNA"/>
</dbReference>
<organism evidence="1 2">
    <name type="scientific">Tetraparma gracilis</name>
    <dbReference type="NCBI Taxonomy" id="2962635"/>
    <lineage>
        <taxon>Eukaryota</taxon>
        <taxon>Sar</taxon>
        <taxon>Stramenopiles</taxon>
        <taxon>Ochrophyta</taxon>
        <taxon>Bolidophyceae</taxon>
        <taxon>Parmales</taxon>
        <taxon>Triparmaceae</taxon>
        <taxon>Tetraparma</taxon>
    </lineage>
</organism>
<reference evidence="1 2" key="1">
    <citation type="journal article" date="2023" name="Commun. Biol.">
        <title>Genome analysis of Parmales, the sister group of diatoms, reveals the evolutionary specialization of diatoms from phago-mixotrophs to photoautotrophs.</title>
        <authorList>
            <person name="Ban H."/>
            <person name="Sato S."/>
            <person name="Yoshikawa S."/>
            <person name="Yamada K."/>
            <person name="Nakamura Y."/>
            <person name="Ichinomiya M."/>
            <person name="Sato N."/>
            <person name="Blanc-Mathieu R."/>
            <person name="Endo H."/>
            <person name="Kuwata A."/>
            <person name="Ogata H."/>
        </authorList>
    </citation>
    <scope>NUCLEOTIDE SEQUENCE [LARGE SCALE GENOMIC DNA]</scope>
</reference>
<accession>A0ABQ6MF81</accession>
<gene>
    <name evidence="1" type="ORF">TeGR_g5965</name>
</gene>
<proteinExistence type="predicted"/>
<comment type="caution">
    <text evidence="1">The sequence shown here is derived from an EMBL/GenBank/DDBJ whole genome shotgun (WGS) entry which is preliminary data.</text>
</comment>
<evidence type="ECO:0000313" key="1">
    <source>
        <dbReference type="EMBL" id="GMI24974.1"/>
    </source>
</evidence>
<dbReference type="Proteomes" id="UP001165060">
    <property type="component" value="Unassembled WGS sequence"/>
</dbReference>
<name>A0ABQ6MF81_9STRA</name>
<evidence type="ECO:0000313" key="2">
    <source>
        <dbReference type="Proteomes" id="UP001165060"/>
    </source>
</evidence>
<keyword evidence="2" id="KW-1185">Reference proteome</keyword>
<sequence>MYCWDGEGNVDYVDSHETWTLFPDGPCTCKLSDNCGRDSSSSTKWTGVWSVNEQRLVECWVFKDGGHTNQYDEKKAETGDEVELDAMPVWFKIESEGTALVKMSKNSLEAGDELTFTAPHGDPERAVLRAK</sequence>
<protein>
    <submittedName>
        <fullName evidence="1">Uncharacterized protein</fullName>
    </submittedName>
</protein>